<keyword evidence="2" id="KW-1185">Reference proteome</keyword>
<evidence type="ECO:0000313" key="2">
    <source>
        <dbReference type="Proteomes" id="UP001208689"/>
    </source>
</evidence>
<proteinExistence type="predicted"/>
<accession>A0ABY6HPR8</accession>
<gene>
    <name evidence="1" type="ORF">NEF87_000821</name>
</gene>
<dbReference type="Proteomes" id="UP001208689">
    <property type="component" value="Chromosome"/>
</dbReference>
<organism evidence="1 2">
    <name type="scientific">Candidatus Lokiarchaeum ossiferum</name>
    <dbReference type="NCBI Taxonomy" id="2951803"/>
    <lineage>
        <taxon>Archaea</taxon>
        <taxon>Promethearchaeati</taxon>
        <taxon>Promethearchaeota</taxon>
        <taxon>Promethearchaeia</taxon>
        <taxon>Promethearchaeales</taxon>
        <taxon>Promethearchaeaceae</taxon>
        <taxon>Candidatus Lokiarchaeum</taxon>
    </lineage>
</organism>
<protein>
    <submittedName>
        <fullName evidence="1">Uncharacterized protein</fullName>
    </submittedName>
</protein>
<name>A0ABY6HPR8_9ARCH</name>
<sequence>MDICEKTLNLEVVDCVQDLIDQTHLTSMLKFDRIIGKNAKISLVFKG</sequence>
<reference evidence="1" key="1">
    <citation type="submission" date="2022-09" db="EMBL/GenBank/DDBJ databases">
        <title>Actin cytoskeleton and complex cell architecture in an #Asgard archaeon.</title>
        <authorList>
            <person name="Ponce Toledo R.I."/>
            <person name="Schleper C."/>
            <person name="Rodrigues Oliveira T."/>
            <person name="Wollweber F."/>
            <person name="Xu J."/>
            <person name="Rittmann S."/>
            <person name="Klingl A."/>
            <person name="Pilhofer M."/>
        </authorList>
    </citation>
    <scope>NUCLEOTIDE SEQUENCE</scope>
    <source>
        <strain evidence="1">B-35</strain>
    </source>
</reference>
<dbReference type="EMBL" id="CP104013">
    <property type="protein sequence ID" value="UYP44536.1"/>
    <property type="molecule type" value="Genomic_DNA"/>
</dbReference>
<evidence type="ECO:0000313" key="1">
    <source>
        <dbReference type="EMBL" id="UYP44536.1"/>
    </source>
</evidence>